<reference evidence="5 6" key="1">
    <citation type="submission" date="2015-01" db="EMBL/GenBank/DDBJ databases">
        <title>Vibrio sp. C5 JCM 19232 whole genome shotgun sequence.</title>
        <authorList>
            <person name="Sawabe T."/>
            <person name="Meirelles P."/>
            <person name="Feng G."/>
            <person name="Sayaka M."/>
            <person name="Hattori M."/>
            <person name="Ohkuma M."/>
        </authorList>
    </citation>
    <scope>NUCLEOTIDE SEQUENCE [LARGE SCALE GENOMIC DNA]</scope>
    <source>
        <strain evidence="5 6">JCM19232</strain>
    </source>
</reference>
<organism evidence="5 6">
    <name type="scientific">Vibrio ishigakensis</name>
    <dbReference type="NCBI Taxonomy" id="1481914"/>
    <lineage>
        <taxon>Bacteria</taxon>
        <taxon>Pseudomonadati</taxon>
        <taxon>Pseudomonadota</taxon>
        <taxon>Gammaproteobacteria</taxon>
        <taxon>Vibrionales</taxon>
        <taxon>Vibrionaceae</taxon>
        <taxon>Vibrio</taxon>
    </lineage>
</organism>
<dbReference type="InterPro" id="IPR005844">
    <property type="entry name" value="A-D-PHexomutase_a/b/a-I"/>
</dbReference>
<dbReference type="Pfam" id="PF02878">
    <property type="entry name" value="PGM_PMM_I"/>
    <property type="match status" value="1"/>
</dbReference>
<protein>
    <submittedName>
        <fullName evidence="5">Phosphomannomutase</fullName>
    </submittedName>
</protein>
<evidence type="ECO:0000259" key="4">
    <source>
        <dbReference type="Pfam" id="PF02878"/>
    </source>
</evidence>
<sequence length="278" mass="31331">MSVLLSSSIIRESGVKFGTSGARGLVTQFTDEVCAAFTCAFIECLKVEFRFNRIAIAIDNRPSSYRMAQACAAAAKLNRIDVEYYGVIPTPALAYTSMQDKVPCIMVTGSHIPFDRNGLKFYRPDGEISKVDEQRILSLEIEVPELNEFSELKVRDKAAQQYMNRYTTLFSEDLLAGKRIGIYEHSSSGRDLYPVLFEALGAEVISLERTDEFVPIDTEAVSEADKSKPEIGLRNTRSILFFLLMVMATGLWSQTKTVSGYEETFWGYFVLRRSRLKL</sequence>
<dbReference type="PANTHER" id="PTHR42946:SF1">
    <property type="entry name" value="PHOSPHOGLUCOMUTASE (ALPHA-D-GLUCOSE-1,6-BISPHOSPHATE-DEPENDENT)"/>
    <property type="match status" value="1"/>
</dbReference>
<dbReference type="InterPro" id="IPR016055">
    <property type="entry name" value="A-D-PHexomutase_a/b/a-I/II/III"/>
</dbReference>
<gene>
    <name evidence="5" type="ORF">JCM19232_1487</name>
</gene>
<dbReference type="PANTHER" id="PTHR42946">
    <property type="entry name" value="PHOSPHOHEXOSE MUTASE"/>
    <property type="match status" value="1"/>
</dbReference>
<dbReference type="GO" id="GO:0004615">
    <property type="term" value="F:phosphomannomutase activity"/>
    <property type="evidence" value="ECO:0007669"/>
    <property type="project" value="TreeGrafter"/>
</dbReference>
<comment type="similarity">
    <text evidence="2">Belongs to the phosphohexose mutase family.</text>
</comment>
<comment type="cofactor">
    <cofactor evidence="1">
        <name>Mg(2+)</name>
        <dbReference type="ChEBI" id="CHEBI:18420"/>
    </cofactor>
</comment>
<feature type="domain" description="Alpha-D-phosphohexomutase alpha/beta/alpha" evidence="4">
    <location>
        <begin position="15"/>
        <end position="137"/>
    </location>
</feature>
<evidence type="ECO:0000313" key="6">
    <source>
        <dbReference type="Proteomes" id="UP000031670"/>
    </source>
</evidence>
<proteinExistence type="inferred from homology"/>
<dbReference type="SUPFAM" id="SSF53738">
    <property type="entry name" value="Phosphoglucomutase, first 3 domains"/>
    <property type="match status" value="1"/>
</dbReference>
<dbReference type="GO" id="GO:0005829">
    <property type="term" value="C:cytosol"/>
    <property type="evidence" value="ECO:0007669"/>
    <property type="project" value="TreeGrafter"/>
</dbReference>
<dbReference type="Proteomes" id="UP000031670">
    <property type="component" value="Unassembled WGS sequence"/>
</dbReference>
<dbReference type="GO" id="GO:0006048">
    <property type="term" value="P:UDP-N-acetylglucosamine biosynthetic process"/>
    <property type="evidence" value="ECO:0007669"/>
    <property type="project" value="TreeGrafter"/>
</dbReference>
<evidence type="ECO:0000256" key="1">
    <source>
        <dbReference type="ARBA" id="ARBA00001946"/>
    </source>
</evidence>
<evidence type="ECO:0000256" key="3">
    <source>
        <dbReference type="ARBA" id="ARBA00022553"/>
    </source>
</evidence>
<dbReference type="GO" id="GO:0005975">
    <property type="term" value="P:carbohydrate metabolic process"/>
    <property type="evidence" value="ECO:0007669"/>
    <property type="project" value="InterPro"/>
</dbReference>
<evidence type="ECO:0000313" key="5">
    <source>
        <dbReference type="EMBL" id="GAM63340.1"/>
    </source>
</evidence>
<evidence type="ECO:0000256" key="2">
    <source>
        <dbReference type="ARBA" id="ARBA00010231"/>
    </source>
</evidence>
<reference evidence="5 6" key="2">
    <citation type="submission" date="2015-01" db="EMBL/GenBank/DDBJ databases">
        <authorList>
            <consortium name="NBRP consortium"/>
            <person name="Sawabe T."/>
            <person name="Meirelles P."/>
            <person name="Feng G."/>
            <person name="Sayaka M."/>
            <person name="Hattori M."/>
            <person name="Ohkuma M."/>
        </authorList>
    </citation>
    <scope>NUCLEOTIDE SEQUENCE [LARGE SCALE GENOMIC DNA]</scope>
    <source>
        <strain evidence="5 6">JCM19232</strain>
    </source>
</reference>
<dbReference type="InterPro" id="IPR050060">
    <property type="entry name" value="Phosphoglucosamine_mutase"/>
</dbReference>
<keyword evidence="3" id="KW-0597">Phosphoprotein</keyword>
<dbReference type="EMBL" id="BBSA01000008">
    <property type="protein sequence ID" value="GAM63340.1"/>
    <property type="molecule type" value="Genomic_DNA"/>
</dbReference>
<dbReference type="GO" id="GO:0008966">
    <property type="term" value="F:phosphoglucosamine mutase activity"/>
    <property type="evidence" value="ECO:0007669"/>
    <property type="project" value="TreeGrafter"/>
</dbReference>
<dbReference type="GO" id="GO:0009252">
    <property type="term" value="P:peptidoglycan biosynthetic process"/>
    <property type="evidence" value="ECO:0007669"/>
    <property type="project" value="TreeGrafter"/>
</dbReference>
<name>A0A0B8P944_9VIBR</name>
<comment type="caution">
    <text evidence="5">The sequence shown here is derived from an EMBL/GenBank/DDBJ whole genome shotgun (WGS) entry which is preliminary data.</text>
</comment>
<dbReference type="AlphaFoldDB" id="A0A0B8P944"/>
<accession>A0A0B8P944</accession>
<dbReference type="Gene3D" id="3.40.120.10">
    <property type="entry name" value="Alpha-D-Glucose-1,6-Bisphosphate, subunit A, domain 3"/>
    <property type="match status" value="2"/>
</dbReference>